<accession>A0ABW1CFH2</accession>
<comment type="caution">
    <text evidence="1">The sequence shown here is derived from an EMBL/GenBank/DDBJ whole genome shotgun (WGS) entry which is preliminary data.</text>
</comment>
<organism evidence="1 2">
    <name type="scientific">Nonomuraea insulae</name>
    <dbReference type="NCBI Taxonomy" id="1616787"/>
    <lineage>
        <taxon>Bacteria</taxon>
        <taxon>Bacillati</taxon>
        <taxon>Actinomycetota</taxon>
        <taxon>Actinomycetes</taxon>
        <taxon>Streptosporangiales</taxon>
        <taxon>Streptosporangiaceae</taxon>
        <taxon>Nonomuraea</taxon>
    </lineage>
</organism>
<sequence length="49" mass="5162">MRGAGRGLRAHFPPAAGLLRPGLHTWPSAGHGAAGLRLTDEDRAELEAF</sequence>
<protein>
    <submittedName>
        <fullName evidence="1">Uncharacterized protein</fullName>
    </submittedName>
</protein>
<evidence type="ECO:0000313" key="1">
    <source>
        <dbReference type="EMBL" id="MFC5823784.1"/>
    </source>
</evidence>
<name>A0ABW1CFH2_9ACTN</name>
<dbReference type="EMBL" id="JBHSPA010000011">
    <property type="protein sequence ID" value="MFC5823784.1"/>
    <property type="molecule type" value="Genomic_DNA"/>
</dbReference>
<evidence type="ECO:0000313" key="2">
    <source>
        <dbReference type="Proteomes" id="UP001596058"/>
    </source>
</evidence>
<reference evidence="2" key="1">
    <citation type="journal article" date="2019" name="Int. J. Syst. Evol. Microbiol.">
        <title>The Global Catalogue of Microorganisms (GCM) 10K type strain sequencing project: providing services to taxonomists for standard genome sequencing and annotation.</title>
        <authorList>
            <consortium name="The Broad Institute Genomics Platform"/>
            <consortium name="The Broad Institute Genome Sequencing Center for Infectious Disease"/>
            <person name="Wu L."/>
            <person name="Ma J."/>
        </authorList>
    </citation>
    <scope>NUCLEOTIDE SEQUENCE [LARGE SCALE GENOMIC DNA]</scope>
    <source>
        <strain evidence="2">CCUG 53903</strain>
    </source>
</reference>
<dbReference type="Proteomes" id="UP001596058">
    <property type="component" value="Unassembled WGS sequence"/>
</dbReference>
<proteinExistence type="predicted"/>
<keyword evidence="2" id="KW-1185">Reference proteome</keyword>
<dbReference type="RefSeq" id="WP_379513316.1">
    <property type="nucleotide sequence ID" value="NZ_JBHSPA010000011.1"/>
</dbReference>
<gene>
    <name evidence="1" type="ORF">ACFPZ3_07990</name>
</gene>